<evidence type="ECO:0000313" key="3">
    <source>
        <dbReference type="EMBL" id="SDT13088.1"/>
    </source>
</evidence>
<evidence type="ECO:0000256" key="1">
    <source>
        <dbReference type="SAM" id="Coils"/>
    </source>
</evidence>
<proteinExistence type="predicted"/>
<feature type="chain" id="PRO_5009265854" description="DNA repair protein" evidence="2">
    <location>
        <begin position="25"/>
        <end position="213"/>
    </location>
</feature>
<gene>
    <name evidence="3" type="ORF">SAMN05216598_4086</name>
</gene>
<protein>
    <recommendedName>
        <fullName evidence="5">DNA repair protein</fullName>
    </recommendedName>
</protein>
<evidence type="ECO:0008006" key="5">
    <source>
        <dbReference type="Google" id="ProtNLM"/>
    </source>
</evidence>
<feature type="coiled-coil region" evidence="1">
    <location>
        <begin position="28"/>
        <end position="90"/>
    </location>
</feature>
<dbReference type="GeneID" id="300208999"/>
<reference evidence="4" key="1">
    <citation type="submission" date="2016-10" db="EMBL/GenBank/DDBJ databases">
        <authorList>
            <person name="Varghese N."/>
            <person name="Submissions S."/>
        </authorList>
    </citation>
    <scope>NUCLEOTIDE SEQUENCE [LARGE SCALE GENOMIC DNA]</scope>
    <source>
        <strain evidence="4">ATCC 23835</strain>
    </source>
</reference>
<dbReference type="AlphaFoldDB" id="A0A1H1XUX9"/>
<dbReference type="RefSeq" id="WP_090208106.1">
    <property type="nucleotide sequence ID" value="NZ_LT629777.1"/>
</dbReference>
<dbReference type="EMBL" id="LT629777">
    <property type="protein sequence ID" value="SDT13088.1"/>
    <property type="molecule type" value="Genomic_DNA"/>
</dbReference>
<feature type="signal peptide" evidence="2">
    <location>
        <begin position="1"/>
        <end position="24"/>
    </location>
</feature>
<accession>A0A1H1XUX9</accession>
<keyword evidence="4" id="KW-1185">Reference proteome</keyword>
<organism evidence="3 4">
    <name type="scientific">Pseudomonas asplenii</name>
    <dbReference type="NCBI Taxonomy" id="53407"/>
    <lineage>
        <taxon>Bacteria</taxon>
        <taxon>Pseudomonadati</taxon>
        <taxon>Pseudomonadota</taxon>
        <taxon>Gammaproteobacteria</taxon>
        <taxon>Pseudomonadales</taxon>
        <taxon>Pseudomonadaceae</taxon>
        <taxon>Pseudomonas</taxon>
    </lineage>
</organism>
<dbReference type="Proteomes" id="UP000199524">
    <property type="component" value="Chromosome I"/>
</dbReference>
<evidence type="ECO:0000256" key="2">
    <source>
        <dbReference type="SAM" id="SignalP"/>
    </source>
</evidence>
<keyword evidence="2" id="KW-0732">Signal</keyword>
<evidence type="ECO:0000313" key="4">
    <source>
        <dbReference type="Proteomes" id="UP000199524"/>
    </source>
</evidence>
<sequence>MNRRIPAALWLLTVALFSAQGANAEGMEERLRTQLRSTTQQLQALQSEQAQASAARIAAENQAKAAQAQIRQLTAELAKAKGLSEQLAGQQEALQSQAQAFSVAANEQLGKYKKAYDDLLVMAKGKEAERARLQGQLAERDTQVQQCSARNRQMYGVAKEILAAYEKIDVAEVMKIRQPFAGSARVKFEEMAQAFGDDLYKNQFDATHASLNP</sequence>
<name>A0A1H1XUX9_9PSED</name>
<keyword evidence="1" id="KW-0175">Coiled coil</keyword>